<organism evidence="2 3">
    <name type="scientific">Trichonephila clavata</name>
    <name type="common">Joro spider</name>
    <name type="synonym">Nephila clavata</name>
    <dbReference type="NCBI Taxonomy" id="2740835"/>
    <lineage>
        <taxon>Eukaryota</taxon>
        <taxon>Metazoa</taxon>
        <taxon>Ecdysozoa</taxon>
        <taxon>Arthropoda</taxon>
        <taxon>Chelicerata</taxon>
        <taxon>Arachnida</taxon>
        <taxon>Araneae</taxon>
        <taxon>Araneomorphae</taxon>
        <taxon>Entelegynae</taxon>
        <taxon>Araneoidea</taxon>
        <taxon>Nephilidae</taxon>
        <taxon>Trichonephila</taxon>
    </lineage>
</organism>
<dbReference type="OrthoDB" id="6504436at2759"/>
<dbReference type="Pfam" id="PF10545">
    <property type="entry name" value="MADF_DNA_bdg"/>
    <property type="match status" value="1"/>
</dbReference>
<dbReference type="AlphaFoldDB" id="A0A8X6KB63"/>
<gene>
    <name evidence="2" type="ORF">TNCT_3691</name>
</gene>
<protein>
    <recommendedName>
        <fullName evidence="1">MADF domain-containing protein</fullName>
    </recommendedName>
</protein>
<dbReference type="InterPro" id="IPR006578">
    <property type="entry name" value="MADF-dom"/>
</dbReference>
<keyword evidence="3" id="KW-1185">Reference proteome</keyword>
<evidence type="ECO:0000259" key="1">
    <source>
        <dbReference type="Pfam" id="PF10545"/>
    </source>
</evidence>
<proteinExistence type="predicted"/>
<accession>A0A8X6KB63</accession>
<evidence type="ECO:0000313" key="3">
    <source>
        <dbReference type="Proteomes" id="UP000887116"/>
    </source>
</evidence>
<dbReference type="EMBL" id="BMAO01030492">
    <property type="protein sequence ID" value="GFQ68436.1"/>
    <property type="molecule type" value="Genomic_DNA"/>
</dbReference>
<feature type="domain" description="MADF" evidence="1">
    <location>
        <begin position="14"/>
        <end position="57"/>
    </location>
</feature>
<dbReference type="Proteomes" id="UP000887116">
    <property type="component" value="Unassembled WGS sequence"/>
</dbReference>
<reference evidence="2" key="1">
    <citation type="submission" date="2020-07" db="EMBL/GenBank/DDBJ databases">
        <title>Multicomponent nature underlies the extraordinary mechanical properties of spider dragline silk.</title>
        <authorList>
            <person name="Kono N."/>
            <person name="Nakamura H."/>
            <person name="Mori M."/>
            <person name="Yoshida Y."/>
            <person name="Ohtoshi R."/>
            <person name="Malay A.D."/>
            <person name="Moran D.A.P."/>
            <person name="Tomita M."/>
            <person name="Numata K."/>
            <person name="Arakawa K."/>
        </authorList>
    </citation>
    <scope>NUCLEOTIDE SEQUENCE</scope>
</reference>
<sequence length="75" mass="8969">MRKQESHMMNVELLINKVRENKAIYDASEKNHSNRNFIAYVWRKIGEELSMPEALTKNVETSRQPEFLRFTKDNL</sequence>
<comment type="caution">
    <text evidence="2">The sequence shown here is derived from an EMBL/GenBank/DDBJ whole genome shotgun (WGS) entry which is preliminary data.</text>
</comment>
<evidence type="ECO:0000313" key="2">
    <source>
        <dbReference type="EMBL" id="GFQ68436.1"/>
    </source>
</evidence>
<name>A0A8X6KB63_TRICU</name>